<comment type="caution">
    <text evidence="3">The sequence shown here is derived from an EMBL/GenBank/DDBJ whole genome shotgun (WGS) entry which is preliminary data.</text>
</comment>
<dbReference type="STRING" id="1724.GCA_001044175_00949"/>
<dbReference type="Proteomes" id="UP000221653">
    <property type="component" value="Unassembled WGS sequence"/>
</dbReference>
<dbReference type="Gene3D" id="3.90.76.10">
    <property type="entry name" value="Dipeptide-binding Protein, Domain 1"/>
    <property type="match status" value="1"/>
</dbReference>
<keyword evidence="4" id="KW-1185">Reference proteome</keyword>
<dbReference type="Gene3D" id="3.40.190.10">
    <property type="entry name" value="Periplasmic binding protein-like II"/>
    <property type="match status" value="1"/>
</dbReference>
<dbReference type="AlphaFoldDB" id="A0A2A9DPU4"/>
<dbReference type="PANTHER" id="PTHR30290">
    <property type="entry name" value="PERIPLASMIC BINDING COMPONENT OF ABC TRANSPORTER"/>
    <property type="match status" value="1"/>
</dbReference>
<dbReference type="GO" id="GO:0015833">
    <property type="term" value="P:peptide transport"/>
    <property type="evidence" value="ECO:0007669"/>
    <property type="project" value="TreeGrafter"/>
</dbReference>
<evidence type="ECO:0000313" key="3">
    <source>
        <dbReference type="EMBL" id="PFG28614.1"/>
    </source>
</evidence>
<evidence type="ECO:0000313" key="4">
    <source>
        <dbReference type="Proteomes" id="UP000221653"/>
    </source>
</evidence>
<feature type="chain" id="PRO_5039363578" evidence="1">
    <location>
        <begin position="25"/>
        <end position="536"/>
    </location>
</feature>
<sequence length="536" mass="57634">MPRRASGRFITLLSVLCLGTISLAACSSDDVTANASYEDPAYVLSSEVATVNAGSVLGASTNAELVSGRVYPGVYVPGPSGQLIPNTDLITAQALPGTHKQVIYTISKDAVLDDGTPLTCADYLLSWTAGVMDNQFDSKIPIAQQVQELECKPNDQKFTVVFKEDQGAQWRALFGPGEVLPSAPIRRRLGLSEEEFVSQLHSQDPSLVAPIAEAWNTAFDFAEFQPDMHLSYGPYKVEGVGDKGQVTLSRNENYYGDMASIPRIALWPASTDVRHLNDSGKIYVADIKAADYSWVDRNDPKNPYSIAEQSGILVDSLILGTGGPFATAEGRRAFNACVDQKAVAAASSEVSGQDVAPQGLRSVAPNDPVRNSLVDISDRVMAVDPISAEQLRGSTIRIGYLGEDQRKSEMITAIKQSCAPFGIEVVDVHDTAGGHLGDLAATEFDIYGNAVDKPGEMDAVLKAVDPVTEYGNVGIANTKSGDYRWAEDTIDAVTPTIPLSTQPRTFIIHRDMGNVVPYTGLTGIGWNIDRWKIQEG</sequence>
<protein>
    <submittedName>
        <fullName evidence="3">Peptide/nickel transport system substrate-binding protein</fullName>
    </submittedName>
</protein>
<dbReference type="Gene3D" id="3.10.105.10">
    <property type="entry name" value="Dipeptide-binding Protein, Domain 3"/>
    <property type="match status" value="1"/>
</dbReference>
<dbReference type="Pfam" id="PF00496">
    <property type="entry name" value="SBP_bac_5"/>
    <property type="match status" value="1"/>
</dbReference>
<accession>A0A2A9DPU4</accession>
<name>A0A2A9DPU4_9CORY</name>
<dbReference type="SUPFAM" id="SSF53850">
    <property type="entry name" value="Periplasmic binding protein-like II"/>
    <property type="match status" value="1"/>
</dbReference>
<evidence type="ECO:0000259" key="2">
    <source>
        <dbReference type="Pfam" id="PF00496"/>
    </source>
</evidence>
<dbReference type="EMBL" id="PDJF01000001">
    <property type="protein sequence ID" value="PFG28614.1"/>
    <property type="molecule type" value="Genomic_DNA"/>
</dbReference>
<dbReference type="GO" id="GO:1904680">
    <property type="term" value="F:peptide transmembrane transporter activity"/>
    <property type="evidence" value="ECO:0007669"/>
    <property type="project" value="TreeGrafter"/>
</dbReference>
<dbReference type="PANTHER" id="PTHR30290:SF65">
    <property type="entry name" value="MONOACYL PHOSPHATIDYLINOSITOL TETRAMANNOSIDE-BINDING PROTEIN LPQW-RELATED"/>
    <property type="match status" value="1"/>
</dbReference>
<dbReference type="InterPro" id="IPR039424">
    <property type="entry name" value="SBP_5"/>
</dbReference>
<dbReference type="PROSITE" id="PS51257">
    <property type="entry name" value="PROKAR_LIPOPROTEIN"/>
    <property type="match status" value="1"/>
</dbReference>
<gene>
    <name evidence="3" type="ORF">ATK06_1733</name>
</gene>
<feature type="domain" description="Solute-binding protein family 5" evidence="2">
    <location>
        <begin position="100"/>
        <end position="425"/>
    </location>
</feature>
<feature type="signal peptide" evidence="1">
    <location>
        <begin position="1"/>
        <end position="24"/>
    </location>
</feature>
<keyword evidence="1" id="KW-0732">Signal</keyword>
<evidence type="ECO:0000256" key="1">
    <source>
        <dbReference type="SAM" id="SignalP"/>
    </source>
</evidence>
<dbReference type="InterPro" id="IPR000914">
    <property type="entry name" value="SBP_5_dom"/>
</dbReference>
<reference evidence="3 4" key="1">
    <citation type="submission" date="2017-10" db="EMBL/GenBank/DDBJ databases">
        <title>Sequencing the genomes of 1000 actinobacteria strains.</title>
        <authorList>
            <person name="Klenk H.-P."/>
        </authorList>
    </citation>
    <scope>NUCLEOTIDE SEQUENCE [LARGE SCALE GENOMIC DNA]</scope>
    <source>
        <strain evidence="3 4">DSM 20688</strain>
    </source>
</reference>
<proteinExistence type="predicted"/>
<organism evidence="3 4">
    <name type="scientific">Corynebacterium renale</name>
    <dbReference type="NCBI Taxonomy" id="1724"/>
    <lineage>
        <taxon>Bacteria</taxon>
        <taxon>Bacillati</taxon>
        <taxon>Actinomycetota</taxon>
        <taxon>Actinomycetes</taxon>
        <taxon>Mycobacteriales</taxon>
        <taxon>Corynebacteriaceae</taxon>
        <taxon>Corynebacterium</taxon>
    </lineage>
</organism>